<evidence type="ECO:0000313" key="3">
    <source>
        <dbReference type="Proteomes" id="UP001396334"/>
    </source>
</evidence>
<accession>A0ABR2NT35</accession>
<evidence type="ECO:0000256" key="1">
    <source>
        <dbReference type="SAM" id="MobiDB-lite"/>
    </source>
</evidence>
<comment type="caution">
    <text evidence="2">The sequence shown here is derived from an EMBL/GenBank/DDBJ whole genome shotgun (WGS) entry which is preliminary data.</text>
</comment>
<dbReference type="EMBL" id="JBBPBN010000103">
    <property type="protein sequence ID" value="KAK8979142.1"/>
    <property type="molecule type" value="Genomic_DNA"/>
</dbReference>
<gene>
    <name evidence="2" type="ORF">V6N11_009353</name>
</gene>
<dbReference type="Proteomes" id="UP001396334">
    <property type="component" value="Unassembled WGS sequence"/>
</dbReference>
<proteinExistence type="predicted"/>
<reference evidence="2 3" key="1">
    <citation type="journal article" date="2024" name="G3 (Bethesda)">
        <title>Genome assembly of Hibiscus sabdariffa L. provides insights into metabolisms of medicinal natural products.</title>
        <authorList>
            <person name="Kim T."/>
        </authorList>
    </citation>
    <scope>NUCLEOTIDE SEQUENCE [LARGE SCALE GENOMIC DNA]</scope>
    <source>
        <strain evidence="2">TK-2024</strain>
        <tissue evidence="2">Old leaves</tissue>
    </source>
</reference>
<keyword evidence="3" id="KW-1185">Reference proteome</keyword>
<protein>
    <submittedName>
        <fullName evidence="2">Uncharacterized protein</fullName>
    </submittedName>
</protein>
<sequence>MPLLTLLRSFFWRTETNSSPPSLLFWPPSLPKGLIAPSNRTSTEGSENIPKSRMNSRDLKGSNHHHSPLDLDGPEMHHSRLHQLHIHRWVSPLKPPTLVTVRIGNGLVRAARWRLRIVEKGGLLGKGDLRWRRRWVYRCRLDR</sequence>
<organism evidence="2 3">
    <name type="scientific">Hibiscus sabdariffa</name>
    <name type="common">roselle</name>
    <dbReference type="NCBI Taxonomy" id="183260"/>
    <lineage>
        <taxon>Eukaryota</taxon>
        <taxon>Viridiplantae</taxon>
        <taxon>Streptophyta</taxon>
        <taxon>Embryophyta</taxon>
        <taxon>Tracheophyta</taxon>
        <taxon>Spermatophyta</taxon>
        <taxon>Magnoliopsida</taxon>
        <taxon>eudicotyledons</taxon>
        <taxon>Gunneridae</taxon>
        <taxon>Pentapetalae</taxon>
        <taxon>rosids</taxon>
        <taxon>malvids</taxon>
        <taxon>Malvales</taxon>
        <taxon>Malvaceae</taxon>
        <taxon>Malvoideae</taxon>
        <taxon>Hibiscus</taxon>
    </lineage>
</organism>
<feature type="region of interest" description="Disordered" evidence="1">
    <location>
        <begin position="36"/>
        <end position="74"/>
    </location>
</feature>
<name>A0ABR2NT35_9ROSI</name>
<evidence type="ECO:0000313" key="2">
    <source>
        <dbReference type="EMBL" id="KAK8979142.1"/>
    </source>
</evidence>